<dbReference type="AlphaFoldDB" id="C2EWF2"/>
<dbReference type="Proteomes" id="UP000004483">
    <property type="component" value="Unassembled WGS sequence"/>
</dbReference>
<proteinExistence type="predicted"/>
<evidence type="ECO:0000313" key="1">
    <source>
        <dbReference type="EMBL" id="EEJ39788.1"/>
    </source>
</evidence>
<evidence type="ECO:0000313" key="2">
    <source>
        <dbReference type="Proteomes" id="UP000004483"/>
    </source>
</evidence>
<sequence>MSWTNDHVPEIDIDYDDEEAKQTLAEISAVLDKNGFGDAGRELRIRSARALTAGERAVDVMADKTVQEVSTLMRERQYRQPSYHPGVYAFDHKVNNQHMVDRLKDHKDGNKHRIYTDINNNGYNYSQAFEFGLLTRKYPAHHPFEDAANHLNLHSGNGSLDDDVSNAISRGFD</sequence>
<dbReference type="eggNOG" id="ENOG5030UCD">
    <property type="taxonomic scope" value="Bacteria"/>
</dbReference>
<gene>
    <name evidence="1" type="ORF">HMPREF0549_1788</name>
</gene>
<comment type="caution">
    <text evidence="1">The sequence shown here is derived from an EMBL/GenBank/DDBJ whole genome shotgun (WGS) entry which is preliminary data.</text>
</comment>
<accession>C2EWF2</accession>
<protein>
    <recommendedName>
        <fullName evidence="3">Phage protein, HK97 gp10 family</fullName>
    </recommendedName>
</protein>
<dbReference type="HOGENOM" id="CLU_1545701_0_0_9"/>
<dbReference type="STRING" id="1423814.HMPREF0549_1788"/>
<dbReference type="EMBL" id="ACGV01000193">
    <property type="protein sequence ID" value="EEJ39788.1"/>
    <property type="molecule type" value="Genomic_DNA"/>
</dbReference>
<dbReference type="OrthoDB" id="2286453at2"/>
<evidence type="ECO:0008006" key="3">
    <source>
        <dbReference type="Google" id="ProtNLM"/>
    </source>
</evidence>
<reference evidence="1 2" key="1">
    <citation type="submission" date="2009-01" db="EMBL/GenBank/DDBJ databases">
        <authorList>
            <person name="Qin X."/>
            <person name="Bachman B."/>
            <person name="Battles P."/>
            <person name="Bell A."/>
            <person name="Bess C."/>
            <person name="Bickham C."/>
            <person name="Chaboub L."/>
            <person name="Chen D."/>
            <person name="Coyle M."/>
            <person name="Deiros D.R."/>
            <person name="Dinh H."/>
            <person name="Forbes L."/>
            <person name="Fowler G."/>
            <person name="Francisco L."/>
            <person name="Fu Q."/>
            <person name="Gubbala S."/>
            <person name="Hale W."/>
            <person name="Han Y."/>
            <person name="Hemphill L."/>
            <person name="Highlander S.K."/>
            <person name="Hirani K."/>
            <person name="Hogues M."/>
            <person name="Jackson L."/>
            <person name="Jakkamsetti A."/>
            <person name="Javaid M."/>
            <person name="Jiang H."/>
            <person name="Korchina V."/>
            <person name="Kovar C."/>
            <person name="Lara F."/>
            <person name="Lee S."/>
            <person name="Mata R."/>
            <person name="Mathew T."/>
            <person name="Moen C."/>
            <person name="Morales K."/>
            <person name="Munidasa M."/>
            <person name="Nazareth L."/>
            <person name="Ngo R."/>
            <person name="Nguyen L."/>
            <person name="Okwuonu G."/>
            <person name="Ongeri F."/>
            <person name="Patil S."/>
            <person name="Petrosino J."/>
            <person name="Pham C."/>
            <person name="Pham P."/>
            <person name="Pu L.-L."/>
            <person name="Puazo M."/>
            <person name="Raj R."/>
            <person name="Reid J."/>
            <person name="Rouhana J."/>
            <person name="Saada N."/>
            <person name="Shang Y."/>
            <person name="Simmons D."/>
            <person name="Thornton R."/>
            <person name="Warren J."/>
            <person name="Weissenberger G."/>
            <person name="Zhang J."/>
            <person name="Zhang L."/>
            <person name="Zhou C."/>
            <person name="Zhu D."/>
            <person name="Muzny D."/>
            <person name="Worley K."/>
            <person name="Gibbs R."/>
        </authorList>
    </citation>
    <scope>NUCLEOTIDE SEQUENCE [LARGE SCALE GENOMIC DNA]</scope>
    <source>
        <strain evidence="1 2">ATCC 49540</strain>
    </source>
</reference>
<dbReference type="RefSeq" id="WP_003717408.1">
    <property type="nucleotide sequence ID" value="NZ_AZGL01000003.1"/>
</dbReference>
<organism evidence="1 2">
    <name type="scientific">Limosilactobacillus vaginalis DSM 5837 = ATCC 49540</name>
    <dbReference type="NCBI Taxonomy" id="1423814"/>
    <lineage>
        <taxon>Bacteria</taxon>
        <taxon>Bacillati</taxon>
        <taxon>Bacillota</taxon>
        <taxon>Bacilli</taxon>
        <taxon>Lactobacillales</taxon>
        <taxon>Lactobacillaceae</taxon>
        <taxon>Limosilactobacillus</taxon>
    </lineage>
</organism>
<name>C2EWF2_9LACO</name>
<dbReference type="PATRIC" id="fig|1423814.6.peg.849"/>